<protein>
    <submittedName>
        <fullName evidence="1">Addiction module toxin RelE</fullName>
    </submittedName>
</protein>
<dbReference type="SUPFAM" id="SSF143011">
    <property type="entry name" value="RelE-like"/>
    <property type="match status" value="1"/>
</dbReference>
<organism evidence="1 2">
    <name type="scientific">Lusitaniella coriacea LEGE 07157</name>
    <dbReference type="NCBI Taxonomy" id="945747"/>
    <lineage>
        <taxon>Bacteria</taxon>
        <taxon>Bacillati</taxon>
        <taxon>Cyanobacteriota</taxon>
        <taxon>Cyanophyceae</taxon>
        <taxon>Spirulinales</taxon>
        <taxon>Lusitaniellaceae</taxon>
        <taxon>Lusitaniella</taxon>
    </lineage>
</organism>
<dbReference type="InterPro" id="IPR035093">
    <property type="entry name" value="RelE/ParE_toxin_dom_sf"/>
</dbReference>
<dbReference type="RefSeq" id="WP_194032250.1">
    <property type="nucleotide sequence ID" value="NZ_JADEWZ010000087.1"/>
</dbReference>
<dbReference type="Proteomes" id="UP000654482">
    <property type="component" value="Unassembled WGS sequence"/>
</dbReference>
<gene>
    <name evidence="1" type="ORF">IQ249_25210</name>
</gene>
<sequence length="98" mass="11785">MFEIEFTQQAKNDLRWFKKYEQNIIVAAIGTQLRYEPTIETNNRFRLRENPTAEWELRIEGKFRAFYNANERVQIVEIQRIGAKRGNQIFFQGEEGKL</sequence>
<comment type="caution">
    <text evidence="1">The sequence shown here is derived from an EMBL/GenBank/DDBJ whole genome shotgun (WGS) entry which is preliminary data.</text>
</comment>
<evidence type="ECO:0000313" key="2">
    <source>
        <dbReference type="Proteomes" id="UP000654482"/>
    </source>
</evidence>
<dbReference type="EMBL" id="JADEWZ010000087">
    <property type="protein sequence ID" value="MBE9119157.1"/>
    <property type="molecule type" value="Genomic_DNA"/>
</dbReference>
<evidence type="ECO:0000313" key="1">
    <source>
        <dbReference type="EMBL" id="MBE9119157.1"/>
    </source>
</evidence>
<accession>A0A8J7E3U5</accession>
<proteinExistence type="predicted"/>
<dbReference type="AlphaFoldDB" id="A0A8J7E3U5"/>
<keyword evidence="2" id="KW-1185">Reference proteome</keyword>
<reference evidence="1" key="1">
    <citation type="submission" date="2020-10" db="EMBL/GenBank/DDBJ databases">
        <authorList>
            <person name="Castelo-Branco R."/>
            <person name="Eusebio N."/>
            <person name="Adriana R."/>
            <person name="Vieira A."/>
            <person name="Brugerolle De Fraissinette N."/>
            <person name="Rezende De Castro R."/>
            <person name="Schneider M.P."/>
            <person name="Vasconcelos V."/>
            <person name="Leao P.N."/>
        </authorList>
    </citation>
    <scope>NUCLEOTIDE SEQUENCE</scope>
    <source>
        <strain evidence="1">LEGE 07157</strain>
    </source>
</reference>
<name>A0A8J7E3U5_9CYAN</name>
<dbReference type="Gene3D" id="3.30.2310.20">
    <property type="entry name" value="RelE-like"/>
    <property type="match status" value="1"/>
</dbReference>